<evidence type="ECO:0000256" key="3">
    <source>
        <dbReference type="ARBA" id="ARBA00022553"/>
    </source>
</evidence>
<dbReference type="Pfam" id="PF00512">
    <property type="entry name" value="HisKA"/>
    <property type="match status" value="1"/>
</dbReference>
<gene>
    <name evidence="11" type="ORF">SAMN02745165_01419</name>
</gene>
<dbReference type="Gene3D" id="1.10.287.130">
    <property type="match status" value="1"/>
</dbReference>
<dbReference type="PANTHER" id="PTHR43065">
    <property type="entry name" value="SENSOR HISTIDINE KINASE"/>
    <property type="match status" value="1"/>
</dbReference>
<dbReference type="SMART" id="SM00448">
    <property type="entry name" value="REC"/>
    <property type="match status" value="1"/>
</dbReference>
<dbReference type="InterPro" id="IPR036097">
    <property type="entry name" value="HisK_dim/P_sf"/>
</dbReference>
<keyword evidence="5" id="KW-0175">Coiled coil</keyword>
<dbReference type="InterPro" id="IPR001789">
    <property type="entry name" value="Sig_transdc_resp-reg_receiver"/>
</dbReference>
<feature type="coiled-coil region" evidence="5">
    <location>
        <begin position="175"/>
        <end position="202"/>
    </location>
</feature>
<name>A0A1M6G5K8_MALRU</name>
<dbReference type="InterPro" id="IPR011006">
    <property type="entry name" value="CheY-like_superfamily"/>
</dbReference>
<proteinExistence type="predicted"/>
<evidence type="ECO:0000313" key="11">
    <source>
        <dbReference type="EMBL" id="SHJ05221.1"/>
    </source>
</evidence>
<feature type="domain" description="Response regulatory" evidence="8">
    <location>
        <begin position="454"/>
        <end position="570"/>
    </location>
</feature>
<dbReference type="AlphaFoldDB" id="A0A1M6G5K8"/>
<reference evidence="11 12" key="1">
    <citation type="submission" date="2016-11" db="EMBL/GenBank/DDBJ databases">
        <authorList>
            <person name="Jaros S."/>
            <person name="Januszkiewicz K."/>
            <person name="Wedrychowicz H."/>
        </authorList>
    </citation>
    <scope>NUCLEOTIDE SEQUENCE [LARGE SCALE GENOMIC DNA]</scope>
    <source>
        <strain evidence="11 12">DSM 5091</strain>
    </source>
</reference>
<evidence type="ECO:0000256" key="2">
    <source>
        <dbReference type="ARBA" id="ARBA00012438"/>
    </source>
</evidence>
<dbReference type="Pfam" id="PF02518">
    <property type="entry name" value="HATPase_c"/>
    <property type="match status" value="1"/>
</dbReference>
<dbReference type="PROSITE" id="PS50112">
    <property type="entry name" value="PAS"/>
    <property type="match status" value="1"/>
</dbReference>
<evidence type="ECO:0000256" key="6">
    <source>
        <dbReference type="SAM" id="Phobius"/>
    </source>
</evidence>
<dbReference type="Pfam" id="PF00072">
    <property type="entry name" value="Response_reg"/>
    <property type="match status" value="1"/>
</dbReference>
<dbReference type="SMART" id="SM00388">
    <property type="entry name" value="HisKA"/>
    <property type="match status" value="1"/>
</dbReference>
<keyword evidence="3 4" id="KW-0597">Phosphoprotein</keyword>
<keyword evidence="6" id="KW-0812">Transmembrane</keyword>
<feature type="domain" description="PAC" evidence="10">
    <location>
        <begin position="139"/>
        <end position="191"/>
    </location>
</feature>
<dbReference type="NCBIfam" id="TIGR00229">
    <property type="entry name" value="sensory_box"/>
    <property type="match status" value="1"/>
</dbReference>
<feature type="domain" description="Histidine kinase" evidence="7">
    <location>
        <begin position="211"/>
        <end position="434"/>
    </location>
</feature>
<dbReference type="PROSITE" id="PS50113">
    <property type="entry name" value="PAC"/>
    <property type="match status" value="1"/>
</dbReference>
<dbReference type="GO" id="GO:0000155">
    <property type="term" value="F:phosphorelay sensor kinase activity"/>
    <property type="evidence" value="ECO:0007669"/>
    <property type="project" value="InterPro"/>
</dbReference>
<protein>
    <recommendedName>
        <fullName evidence="2">histidine kinase</fullName>
        <ecNumber evidence="2">2.7.13.3</ecNumber>
    </recommendedName>
</protein>
<dbReference type="InterPro" id="IPR000700">
    <property type="entry name" value="PAS-assoc_C"/>
</dbReference>
<dbReference type="Gene3D" id="3.30.565.10">
    <property type="entry name" value="Histidine kinase-like ATPase, C-terminal domain"/>
    <property type="match status" value="1"/>
</dbReference>
<accession>A0A1M6G5K8</accession>
<keyword evidence="12" id="KW-1185">Reference proteome</keyword>
<evidence type="ECO:0000313" key="12">
    <source>
        <dbReference type="Proteomes" id="UP000184171"/>
    </source>
</evidence>
<dbReference type="InterPro" id="IPR004358">
    <property type="entry name" value="Sig_transdc_His_kin-like_C"/>
</dbReference>
<dbReference type="Proteomes" id="UP000184171">
    <property type="component" value="Unassembled WGS sequence"/>
</dbReference>
<dbReference type="PROSITE" id="PS50110">
    <property type="entry name" value="RESPONSE_REGULATORY"/>
    <property type="match status" value="1"/>
</dbReference>
<dbReference type="CDD" id="cd00082">
    <property type="entry name" value="HisKA"/>
    <property type="match status" value="1"/>
</dbReference>
<dbReference type="InterPro" id="IPR013656">
    <property type="entry name" value="PAS_4"/>
</dbReference>
<dbReference type="STRING" id="1122189.SAMN02745165_01419"/>
<evidence type="ECO:0000259" key="8">
    <source>
        <dbReference type="PROSITE" id="PS50110"/>
    </source>
</evidence>
<feature type="modified residue" description="4-aspartylphosphate" evidence="4">
    <location>
        <position position="505"/>
    </location>
</feature>
<dbReference type="InterPro" id="IPR036890">
    <property type="entry name" value="HATPase_C_sf"/>
</dbReference>
<comment type="catalytic activity">
    <reaction evidence="1">
        <text>ATP + protein L-histidine = ADP + protein N-phospho-L-histidine.</text>
        <dbReference type="EC" id="2.7.13.3"/>
    </reaction>
</comment>
<dbReference type="InterPro" id="IPR000014">
    <property type="entry name" value="PAS"/>
</dbReference>
<dbReference type="SUPFAM" id="SSF55874">
    <property type="entry name" value="ATPase domain of HSP90 chaperone/DNA topoisomerase II/histidine kinase"/>
    <property type="match status" value="1"/>
</dbReference>
<dbReference type="PROSITE" id="PS50109">
    <property type="entry name" value="HIS_KIN"/>
    <property type="match status" value="1"/>
</dbReference>
<dbReference type="SMART" id="SM00091">
    <property type="entry name" value="PAS"/>
    <property type="match status" value="1"/>
</dbReference>
<keyword evidence="6" id="KW-1133">Transmembrane helix</keyword>
<evidence type="ECO:0000259" key="9">
    <source>
        <dbReference type="PROSITE" id="PS50112"/>
    </source>
</evidence>
<dbReference type="InterPro" id="IPR005467">
    <property type="entry name" value="His_kinase_dom"/>
</dbReference>
<evidence type="ECO:0000259" key="7">
    <source>
        <dbReference type="PROSITE" id="PS50109"/>
    </source>
</evidence>
<dbReference type="Gene3D" id="3.30.450.20">
    <property type="entry name" value="PAS domain"/>
    <property type="match status" value="1"/>
</dbReference>
<evidence type="ECO:0000256" key="1">
    <source>
        <dbReference type="ARBA" id="ARBA00000085"/>
    </source>
</evidence>
<dbReference type="InterPro" id="IPR003661">
    <property type="entry name" value="HisK_dim/P_dom"/>
</dbReference>
<dbReference type="EMBL" id="FQZT01000004">
    <property type="protein sequence ID" value="SHJ05221.1"/>
    <property type="molecule type" value="Genomic_DNA"/>
</dbReference>
<feature type="domain" description="PAS" evidence="9">
    <location>
        <begin position="66"/>
        <end position="136"/>
    </location>
</feature>
<dbReference type="Pfam" id="PF08448">
    <property type="entry name" value="PAS_4"/>
    <property type="match status" value="1"/>
</dbReference>
<dbReference type="CDD" id="cd00130">
    <property type="entry name" value="PAS"/>
    <property type="match status" value="1"/>
</dbReference>
<sequence length="571" mass="63315">MELDFLACMLLMPENVRYKILAAVTLPVLSVFPICSLLLGMILCRQRERRVAEVALEEHRHLLDRERGLLRSLLNAIPDLIFVKNTAGEYVECNKAFAQQLGVSEKDVIGKTDQDFFSEEVVEKLRQEEQEILSSGKPVDKEERVQFPGQRERFMSTHKAVFRGLNGTLYGVAGIARDITETKRAEQERELLQAQLAQAQKIESVGQLAGGIAHDFNNMLAIILGQADLAELKLGNQERVAKAIAEIKNAAKRSSDLTQQLLAFARKQAIVPKVMDLNARVSGMVKMLRRVIGEDIDLKLVLGPDLWKVKMDSGQVDQILTNLCVNARDAIDGHGQIIIETQNVLLDEAWCAAHGQLPPGEYVAISVSDDGRGIDRETIEQIFEPFFTTKRQGEGTGLGLATVYGIVTQNQGYIDVVSRPGQGSIFKIYLPRTKESEDGRGSALEKRLSHGQGTILLVEDEQAVLSLTEEMLKELGYKVLSASSPKQVLELAANYSEPIHLLLTDVVMPESNGLALSKQLLKYRSEMKVLFMSGYTANVIAQHGILEEGVDLIEKPFTLQALSEKVRQVMG</sequence>
<evidence type="ECO:0000256" key="4">
    <source>
        <dbReference type="PROSITE-ProRule" id="PRU00169"/>
    </source>
</evidence>
<dbReference type="SUPFAM" id="SSF47384">
    <property type="entry name" value="Homodimeric domain of signal transducing histidine kinase"/>
    <property type="match status" value="1"/>
</dbReference>
<dbReference type="SMART" id="SM00387">
    <property type="entry name" value="HATPase_c"/>
    <property type="match status" value="1"/>
</dbReference>
<evidence type="ECO:0000256" key="5">
    <source>
        <dbReference type="SAM" id="Coils"/>
    </source>
</evidence>
<keyword evidence="6" id="KW-0472">Membrane</keyword>
<dbReference type="SUPFAM" id="SSF55785">
    <property type="entry name" value="PYP-like sensor domain (PAS domain)"/>
    <property type="match status" value="1"/>
</dbReference>
<organism evidence="11 12">
    <name type="scientific">Malonomonas rubra DSM 5091</name>
    <dbReference type="NCBI Taxonomy" id="1122189"/>
    <lineage>
        <taxon>Bacteria</taxon>
        <taxon>Pseudomonadati</taxon>
        <taxon>Thermodesulfobacteriota</taxon>
        <taxon>Desulfuromonadia</taxon>
        <taxon>Desulfuromonadales</taxon>
        <taxon>Geopsychrobacteraceae</taxon>
        <taxon>Malonomonas</taxon>
    </lineage>
</organism>
<dbReference type="EC" id="2.7.13.3" evidence="2"/>
<dbReference type="InterPro" id="IPR003594">
    <property type="entry name" value="HATPase_dom"/>
</dbReference>
<dbReference type="PRINTS" id="PR00344">
    <property type="entry name" value="BCTRLSENSOR"/>
</dbReference>
<dbReference type="SUPFAM" id="SSF52172">
    <property type="entry name" value="CheY-like"/>
    <property type="match status" value="1"/>
</dbReference>
<evidence type="ECO:0000259" key="10">
    <source>
        <dbReference type="PROSITE" id="PS50113"/>
    </source>
</evidence>
<dbReference type="PANTHER" id="PTHR43065:SF42">
    <property type="entry name" value="TWO-COMPONENT SENSOR PPRA"/>
    <property type="match status" value="1"/>
</dbReference>
<dbReference type="InterPro" id="IPR035965">
    <property type="entry name" value="PAS-like_dom_sf"/>
</dbReference>
<feature type="transmembrane region" description="Helical" evidence="6">
    <location>
        <begin position="20"/>
        <end position="43"/>
    </location>
</feature>
<dbReference type="Gene3D" id="3.40.50.2300">
    <property type="match status" value="1"/>
</dbReference>